<dbReference type="Proteomes" id="UP000518887">
    <property type="component" value="Unassembled WGS sequence"/>
</dbReference>
<dbReference type="PROSITE" id="PS00211">
    <property type="entry name" value="ABC_TRANSPORTER_1"/>
    <property type="match status" value="1"/>
</dbReference>
<name>A0A7W8G7H4_9SPIR</name>
<dbReference type="Gene3D" id="3.40.50.300">
    <property type="entry name" value="P-loop containing nucleotide triphosphate hydrolases"/>
    <property type="match status" value="2"/>
</dbReference>
<dbReference type="InterPro" id="IPR017871">
    <property type="entry name" value="ABC_transporter-like_CS"/>
</dbReference>
<dbReference type="EMBL" id="JACHFQ010000001">
    <property type="protein sequence ID" value="MBB5225126.1"/>
    <property type="molecule type" value="Genomic_DNA"/>
</dbReference>
<gene>
    <name evidence="5" type="ORF">HNP76_000466</name>
</gene>
<keyword evidence="2 5" id="KW-0067">ATP-binding</keyword>
<evidence type="ECO:0000313" key="5">
    <source>
        <dbReference type="EMBL" id="MBB5225126.1"/>
    </source>
</evidence>
<dbReference type="FunFam" id="3.40.50.300:FF:000011">
    <property type="entry name" value="Putative ABC transporter ATP-binding component"/>
    <property type="match status" value="1"/>
</dbReference>
<dbReference type="InterPro" id="IPR037118">
    <property type="entry name" value="Val-tRNA_synth_C_sf"/>
</dbReference>
<dbReference type="Gene3D" id="1.10.287.380">
    <property type="entry name" value="Valyl-tRNA synthetase, C-terminal domain"/>
    <property type="match status" value="1"/>
</dbReference>
<dbReference type="Pfam" id="PF12848">
    <property type="entry name" value="ABC_tran_Xtn"/>
    <property type="match status" value="1"/>
</dbReference>
<dbReference type="Pfam" id="PF16326">
    <property type="entry name" value="ABC_tran_CTD"/>
    <property type="match status" value="1"/>
</dbReference>
<dbReference type="Pfam" id="PF00005">
    <property type="entry name" value="ABC_tran"/>
    <property type="match status" value="2"/>
</dbReference>
<dbReference type="GO" id="GO:0003677">
    <property type="term" value="F:DNA binding"/>
    <property type="evidence" value="ECO:0007669"/>
    <property type="project" value="InterPro"/>
</dbReference>
<evidence type="ECO:0000256" key="2">
    <source>
        <dbReference type="ARBA" id="ARBA00022840"/>
    </source>
</evidence>
<sequence length="735" mass="81855">MNILSVSNVSKMGREAPLFKNVTFGLNEGEKAAIIGRNGTGKSTLLNVIAGVLNADDGQITINKLSGVSYLPQNPEFDSENTIREHIFKSKSPKLKIINEYEDLCDKMGAGLTNGQQKRFDELTLEMDKGDLWNYESQIRSILGTLGINDLSRKMGTLSGGMVKKVALAQVLVEDTKLLLLDEPTNHLDIQTIYWLQNYLHDTKRTVLMVTHDRYFLDAVCTNIYELFRTSLKLYQGNYSTYLEKKEIEAEIEENTERRIESVLRFERDWLRRGPCARGTKAKARIQRDMQLINREKFAKDKGFQFEVAGRRLGGKILELHGISKNFLKGNAEGESLPPASHSVAPTPPSPRGEPLKPQSDGHGSGTAFAETRSKPVSQVLPPQAGSLPTRNARSAPVIKDFSYTFSKGEKIGIFGGNGSGKSTLLNIITGLVPPDSGTIVKGENTFFGYYQQNPVFKDLSLTVLEYIKEAADVVQMNDGKTLSASLFLNHFGFEGKIQHSMLSTLSGGERKRVFLVRLLISNPNFLILDEPTNDFDIFTMNILEEFLLGYKGCLLIVSHDRYFMDKIADTMFIMEEDGSVSGFVGKCSEYIEYLDEKARSEELGSRSENSANKDKQTNGSKQKLNSESKSGDFKGGTPLGEGVAENGSAADACSEGETSPSKPVKNRKKTFKEQKEFENLETEIMELEEKKSELEQQMASSDFSVAQKAGEEYKSVEEKLAADYERWEELAELG</sequence>
<dbReference type="InterPro" id="IPR003439">
    <property type="entry name" value="ABC_transporter-like_ATP-bd"/>
</dbReference>
<evidence type="ECO:0000313" key="6">
    <source>
        <dbReference type="Proteomes" id="UP000518887"/>
    </source>
</evidence>
<dbReference type="PANTHER" id="PTHR42855:SF1">
    <property type="entry name" value="ABC TRANSPORTER DOMAIN-CONTAINING PROTEIN"/>
    <property type="match status" value="1"/>
</dbReference>
<dbReference type="InterPro" id="IPR032781">
    <property type="entry name" value="ABC_tran_Xtn"/>
</dbReference>
<feature type="domain" description="ABC transporter" evidence="4">
    <location>
        <begin position="4"/>
        <end position="254"/>
    </location>
</feature>
<dbReference type="InterPro" id="IPR003593">
    <property type="entry name" value="AAA+_ATPase"/>
</dbReference>
<accession>A0A7W8G7H4</accession>
<dbReference type="InterPro" id="IPR027417">
    <property type="entry name" value="P-loop_NTPase"/>
</dbReference>
<proteinExistence type="predicted"/>
<keyword evidence="6" id="KW-1185">Reference proteome</keyword>
<dbReference type="PROSITE" id="PS50893">
    <property type="entry name" value="ABC_TRANSPORTER_2"/>
    <property type="match status" value="2"/>
</dbReference>
<feature type="region of interest" description="Disordered" evidence="3">
    <location>
        <begin position="602"/>
        <end position="674"/>
    </location>
</feature>
<keyword evidence="1" id="KW-0547">Nucleotide-binding</keyword>
<organism evidence="5 6">
    <name type="scientific">Treponema ruminis</name>
    <dbReference type="NCBI Taxonomy" id="744515"/>
    <lineage>
        <taxon>Bacteria</taxon>
        <taxon>Pseudomonadati</taxon>
        <taxon>Spirochaetota</taxon>
        <taxon>Spirochaetia</taxon>
        <taxon>Spirochaetales</taxon>
        <taxon>Treponemataceae</taxon>
        <taxon>Treponema</taxon>
    </lineage>
</organism>
<evidence type="ECO:0000259" key="4">
    <source>
        <dbReference type="PROSITE" id="PS50893"/>
    </source>
</evidence>
<comment type="caution">
    <text evidence="5">The sequence shown here is derived from an EMBL/GenBank/DDBJ whole genome shotgun (WGS) entry which is preliminary data.</text>
</comment>
<protein>
    <submittedName>
        <fullName evidence="5">ATP-binding cassette subfamily F protein uup</fullName>
    </submittedName>
</protein>
<dbReference type="SMART" id="SM00382">
    <property type="entry name" value="AAA"/>
    <property type="match status" value="2"/>
</dbReference>
<reference evidence="5 6" key="1">
    <citation type="submission" date="2020-08" db="EMBL/GenBank/DDBJ databases">
        <title>Genomic Encyclopedia of Type Strains, Phase IV (KMG-IV): sequencing the most valuable type-strain genomes for metagenomic binning, comparative biology and taxonomic classification.</title>
        <authorList>
            <person name="Goeker M."/>
        </authorList>
    </citation>
    <scope>NUCLEOTIDE SEQUENCE [LARGE SCALE GENOMIC DNA]</scope>
    <source>
        <strain evidence="5 6">DSM 103462</strain>
    </source>
</reference>
<dbReference type="PANTHER" id="PTHR42855">
    <property type="entry name" value="ABC TRANSPORTER ATP-BINDING SUBUNIT"/>
    <property type="match status" value="1"/>
</dbReference>
<dbReference type="GO" id="GO:0005524">
    <property type="term" value="F:ATP binding"/>
    <property type="evidence" value="ECO:0007669"/>
    <property type="project" value="UniProtKB-KW"/>
</dbReference>
<feature type="region of interest" description="Disordered" evidence="3">
    <location>
        <begin position="331"/>
        <end position="392"/>
    </location>
</feature>
<dbReference type="RefSeq" id="WP_184657068.1">
    <property type="nucleotide sequence ID" value="NZ_CP031518.1"/>
</dbReference>
<dbReference type="InterPro" id="IPR032524">
    <property type="entry name" value="ABC_tran_C"/>
</dbReference>
<dbReference type="GO" id="GO:0016887">
    <property type="term" value="F:ATP hydrolysis activity"/>
    <property type="evidence" value="ECO:0007669"/>
    <property type="project" value="InterPro"/>
</dbReference>
<dbReference type="InterPro" id="IPR051309">
    <property type="entry name" value="ABCF_ATPase"/>
</dbReference>
<evidence type="ECO:0000256" key="1">
    <source>
        <dbReference type="ARBA" id="ARBA00022741"/>
    </source>
</evidence>
<dbReference type="CDD" id="cd03221">
    <property type="entry name" value="ABCF_EF-3"/>
    <property type="match status" value="2"/>
</dbReference>
<feature type="domain" description="ABC transporter" evidence="4">
    <location>
        <begin position="372"/>
        <end position="602"/>
    </location>
</feature>
<feature type="compositionally biased region" description="Basic and acidic residues" evidence="3">
    <location>
        <begin position="602"/>
        <end position="617"/>
    </location>
</feature>
<dbReference type="SUPFAM" id="SSF52540">
    <property type="entry name" value="P-loop containing nucleoside triphosphate hydrolases"/>
    <property type="match status" value="2"/>
</dbReference>
<dbReference type="AlphaFoldDB" id="A0A7W8G7H4"/>
<evidence type="ECO:0000256" key="3">
    <source>
        <dbReference type="SAM" id="MobiDB-lite"/>
    </source>
</evidence>